<evidence type="ECO:0000313" key="5">
    <source>
        <dbReference type="EMBL" id="QKV52164.1"/>
    </source>
</evidence>
<feature type="domain" description="Bacterial Ig-like" evidence="4">
    <location>
        <begin position="3386"/>
        <end position="3486"/>
    </location>
</feature>
<dbReference type="InterPro" id="IPR028994">
    <property type="entry name" value="Integrin_alpha_N"/>
</dbReference>
<gene>
    <name evidence="5" type="ORF">HUK68_04200</name>
</gene>
<dbReference type="GO" id="GO:0005509">
    <property type="term" value="F:calcium ion binding"/>
    <property type="evidence" value="ECO:0007669"/>
    <property type="project" value="InterPro"/>
</dbReference>
<accession>A0A6N1WY75</accession>
<dbReference type="SMART" id="SM00564">
    <property type="entry name" value="PQQ"/>
    <property type="match status" value="6"/>
</dbReference>
<dbReference type="InterPro" id="IPR025592">
    <property type="entry name" value="DUF4347"/>
</dbReference>
<keyword evidence="6" id="KW-1185">Reference proteome</keyword>
<evidence type="ECO:0000313" key="6">
    <source>
        <dbReference type="Proteomes" id="UP000509579"/>
    </source>
</evidence>
<dbReference type="Pfam" id="PF13517">
    <property type="entry name" value="FG-GAP_3"/>
    <property type="match status" value="2"/>
</dbReference>
<reference evidence="5 6" key="1">
    <citation type="submission" date="2020-06" db="EMBL/GenBank/DDBJ databases">
        <title>Acidovorax antarctica sp. nov., isolated from Corinth ice sheet soil, Antarctic Fields Peninsula.</title>
        <authorList>
            <person name="Xu Q."/>
            <person name="Peng F."/>
        </authorList>
    </citation>
    <scope>NUCLEOTIDE SEQUENCE [LARGE SCALE GENOMIC DNA]</scope>
    <source>
        <strain evidence="5 6">16-35-5</strain>
    </source>
</reference>
<proteinExistence type="predicted"/>
<sequence>MNSKRRTLWSRMFAADAQAAGPLPAAPVGLASSMRPLALEQRFMFDGAAAVDVAHAAVDAGAHAADAQAEAPLHALMAEAATSAAPAPRNEVVFIDSAVKDYAQIVASVLPGTEVVLLDASRDGVQQMAQYLQGRSGIDAIHIVSHGADGQVRLGASSLEQSNLSSYAAELAAIGAGLTADGDILLYGCNIAADAQGQSFLAALAGATGADVAASSNATGAQALGGDWVLERQSGHIEAALPFDAQRVAGYGELLVSPSNGVTSFGPAVPNTDDVALGVGPGNAGVTALNVAGTGWDMSVKTTTAGEIAIGIGTFYQIDGNNIYYTSTQGDITPLESFRVSSNNGFVFDLQGMLLFLEANAVNSQVKLQVTGYRNGVAVAGAAKEFTFAVDSVHQALQTISVLDNSNFQGIDSFVITQTSGAEVGVLLIDNIDVQNVRAASTPTGLYSGGTVASSPTITGATTNQQRTVVGDFNNDGIDDILYQPAGTGSAWAYAQGKEDGSFEIKAMSASPFASVSGMFVEGANSGNNFQAADFDGDGRIDLLASASSNGVPGVTLYRNTGSGFVAQPLPGGPMYGVRTLVGDFNGDSFADILYQTDTSSTATWRIRLNNGNGTFSDLALGDAQSPFRNVQLPAFASLNYQVLDVDGDGYSDLIYISNGSLRYFHNNHGIIEEMPLAGMPAPGFGAVILAADFDSDGDVDILYQNSTTDFRYARNDNGTFVTMLASDSASPFRALTLSGELRYYRVGDFDGDGDIDVFKTTPGTAGSVFLQGGGRPQLVSATPADNSASVAPTANITLTFDQGVSKGTGNIQIVRTSDGAVVQTIAVGSSAVTGSGTTWTIDPPADLAQGTGYSVRIDAKSFVSADGRTYKGIADNATLNFTTSSVQPPVIANLNGDAVTYVEDSAYVLLDAGGNAVVTDADSANFNGGKLTVQITAGLSSGEDALFIRDQGAGANQIVVSGASILYNGLVIGTFAGGTNGNPLVVTFTSNANPTTVSALVQNLAYRNSNTIEPSTTPRTVSISMDDGAGGSSTVATVGIEVHPVNDMPVVVNITATNPTYTENASAVQLFSGAAINTIESGQSVVQLVFTVSGVANGAAEKLVIDGTDVVLVQGTNVTTVINGVTVKVSVSGGTASVTLDKAAGLSTATAQAILNSMAYRNDSESPNTANRVVTLSTVSDNGGSADGGQPTATVGITSTVTVVGINDAPILSGGPYNFASINEDTTATGVRVSTVLANHTMVDPDASAQGGVAVIAKTGRGTWQYSTDNATWTDFGAVSNTSALLLAATTYVRYVPDAANGETATLTFRGWDQTMGTASVNGIRGLADTTSHGGTSAFSVGTGAVNQIVTSVNDAPFMIPVAPTLNGLTDTATNSNGALVSDLLGGVTDVDTGALKGMAVTGLTATYGKWQYSINAGGTWSDVGAVSVTSALILTAQNSIRFVPDGIHGETATISYKAWDQTNSTLGLQGAKVDTTTSGGTSAYSSATDTATVVVAAINDRPVVSVSGAAAIWTEGNNVASSRSVVDSAVTVSDADGPNPLSATVRLLTYYSAQDTLAFANDGFTMGNIVGTWSAGTGILTLSSAGNQATTAQFQAAMRAVTYGNSSDSPNTTSRTVQFQVTDGGGLSSIAVTRDITIVAVNDSPTISAPASLQLNEDIPTALGNITFSDVDSTTGTVTFSVGTGTLGATGAGGVTVGGTSTALTLSGTLANINQFIANNRLVYTPAANASGDVTLTINVNTTSVSDATTTMTLQVTAVNDAPVATVPPSITVTEDVASVITGISFTDVDAGINVVTATFSVPSGTLQATTGMGVTVAGSGTGELTLSGSLSDINFFISANGLRFKTAQDATASVQLTVTVNDRGNSGTGGEQTNTKTVTLNVTAVNDAPVNNVPAAQTVGQGIALGFNTASGNAISISDVDAGNGLITVTLTAVNGTLSLGSMSGINLVWGTGVNNVTMSFEGNRANLNAALQTLSFRGASGYIGAASITIETNDNGNSGTGGAKSDVDTVSINVVPVNPKITSVAAQGLDRTVKVGDEVLVNMVFDQAVNVDTAGGTPTLLLETGLVDRSAVYQSGSGTNTLVFKYTVQAGDISADLDFQSTAALQLNGAVISNSTSDLAVLTLPTVGGADSLGGRSSIVVDGVVPVVGSVGVPAAGTYVAGQNLDFSVNFSEAITLDTSGGTPRIAVTLDTGGTVYASYVSGSGSSALVFRMTVASGQLDANGISVGTGLDLNGGRITDLAGNAAQLSLNSVGSTSGVLIDAIGPTATITLDDTALRAGETAQVTIAFNEAVRGLDRADFDVSGGTLSNLASADGGRTWTATFSPDADVEQAVNTIRLRSGGVMDAAGNANGAATSGNYAIDTRLPTASIVVADTALRLGETSLVTITFSEAVTGFTNADLTVANGSLSAVTSSDGGITWTATFMPDANVTDTSNLIVLDNTGVADLAGNAGSGVSTSNNYAIDTLRPTATIVVADNALAAGETSLVTITFSEAVTGFTRADLTVANGTLSAVSSSDGGITWTATLTPNVNVTDTSNVITLDNTGVADLAGNAGSGTTDSNNYAIDNQRPTASIVVADNALAAGETSLVTITFSEAVTGFSNADLSVANGTLSAVSSSDGGITWTATFTPDAEVTDTTNLITLDNTGVADLAGNVGTGMTTSNNYAIDTQRPAATIVIADTALAVGQTSLVTITFSEAVTGFTNADLTVANGSLSAVTSSDGGITWTATFMPDANVTDTSNLIVLDNTGVADLAGNAGSGTTQSNNYAIDTQRPTATIAVADGALAAGETSLVTISFSEAVTGFTNADLSVANGTLTDVESRDGGITWTATFTPNANITDATNLITLDNSGVADLAGNAGSGTTDSNNYAIDNQRPTASIVVADNALAAGDTSLVTITFSEAVTGFSNADLSVANGTLSAVSSSDGGVTWTATFTPDANVTGTTNLIVLDNTGVADLAGNAGGGTTESNNYAIDTLRPTASIVIADSALRLGETSLVTITFSEAVTGFSNADLTVANGTLTEVQSRDGGITWTATFTPTSDVTDATNLITLDNSGVADLAGNAGSGTTQSNNYAIDTRRPTATIVVADNALSAGETSLVTISFNEAVTGFSNADLSVANGTLTDVESRDGGITWTATFTPNTNITDATNLITLDNAGVADLAGNAGSGTTQSNNYAIDTQRPTATITVADTALQSGETTEVTIAFSEAVNGLELSDFEVANGSLSGLATANGGLTWTAVFTPGANVEQAGNAITLRSGAVSDAAGNAISGATPSNGYAIDTKLPTARITVADTALKAGETAQVSIVFSERVQGLDLADFTVAHGTLSDLRTQDGITWTATLTPNAGVQAADNRIVLNNAGYTDLAGNSGVGSTPSEGIAIDTQLPTASIVLQDGELLAGMTTEVTIVFSEPVQGLDLSDFTVPNGTLSDLRSTDGITWKATLTPANDVQANSNLIRLNNAGYTDLAGNTGVGETGSDSYAVATAPVPNATMAPAPIALPTVPGLASVQLSPAQGEATSSDFGFLSPANDNALLSPLSSPLALALAGFSELPLATRETVSPETAQQAAQAPYVPQPISRTAGAPEGLQLLRSVNDLSIGEGGQLAWKVPANVFGHTNPLAVVSLSMTLADGRPLPQWVRFDARTGTLQVQLPEGWRGDLVLQLTARDNQGNEVKTTVRLKPGAQAAARAGLAEQFQRAALQRAGGAAGQRLQG</sequence>
<keyword evidence="1" id="KW-0732">Signal</keyword>
<dbReference type="RefSeq" id="WP_175503065.1">
    <property type="nucleotide sequence ID" value="NZ_CP054840.1"/>
</dbReference>
<feature type="domain" description="Bacterial Ig-like" evidence="4">
    <location>
        <begin position="2469"/>
        <end position="2570"/>
    </location>
</feature>
<dbReference type="InterPro" id="IPR014755">
    <property type="entry name" value="Cu-Rt/internalin_Ig-like"/>
</dbReference>
<dbReference type="EMBL" id="CP054840">
    <property type="protein sequence ID" value="QKV52164.1"/>
    <property type="molecule type" value="Genomic_DNA"/>
</dbReference>
<feature type="domain" description="Bacterial Ig-like" evidence="4">
    <location>
        <begin position="2775"/>
        <end position="2876"/>
    </location>
</feature>
<feature type="domain" description="Bacterial Ig-like" evidence="4">
    <location>
        <begin position="2367"/>
        <end position="2468"/>
    </location>
</feature>
<organism evidence="5 6">
    <name type="scientific">Comamonas antarctica</name>
    <dbReference type="NCBI Taxonomy" id="2743470"/>
    <lineage>
        <taxon>Bacteria</taxon>
        <taxon>Pseudomonadati</taxon>
        <taxon>Pseudomonadota</taxon>
        <taxon>Betaproteobacteria</taxon>
        <taxon>Burkholderiales</taxon>
        <taxon>Comamonadaceae</taxon>
        <taxon>Comamonas</taxon>
    </lineage>
</organism>
<dbReference type="InterPro" id="IPR015919">
    <property type="entry name" value="Cadherin-like_sf"/>
</dbReference>
<evidence type="ECO:0000256" key="1">
    <source>
        <dbReference type="ARBA" id="ARBA00022729"/>
    </source>
</evidence>
<dbReference type="SUPFAM" id="SSF69318">
    <property type="entry name" value="Integrin alpha N-terminal domain"/>
    <property type="match status" value="1"/>
</dbReference>
<dbReference type="SUPFAM" id="SSF49313">
    <property type="entry name" value="Cadherin-like"/>
    <property type="match status" value="1"/>
</dbReference>
<dbReference type="Gene3D" id="2.60.40.1220">
    <property type="match status" value="1"/>
</dbReference>
<dbReference type="InterPro" id="IPR013517">
    <property type="entry name" value="FG-GAP"/>
</dbReference>
<dbReference type="SUPFAM" id="SSF110296">
    <property type="entry name" value="Oligoxyloglucan reducing end-specific cellobiohydrolase"/>
    <property type="match status" value="1"/>
</dbReference>
<dbReference type="Pfam" id="PF13205">
    <property type="entry name" value="Big_5"/>
    <property type="match status" value="1"/>
</dbReference>
<protein>
    <submittedName>
        <fullName evidence="5">DUF4347 domain-containing protein</fullName>
    </submittedName>
</protein>
<evidence type="ECO:0000259" key="4">
    <source>
        <dbReference type="Pfam" id="PF19078"/>
    </source>
</evidence>
<feature type="domain" description="Bacterial Ig-like" evidence="4">
    <location>
        <begin position="3081"/>
        <end position="3182"/>
    </location>
</feature>
<name>A0A6N1WY75_9BURK</name>
<dbReference type="Pfam" id="PF14252">
    <property type="entry name" value="DUF4347"/>
    <property type="match status" value="1"/>
</dbReference>
<evidence type="ECO:0000259" key="3">
    <source>
        <dbReference type="Pfam" id="PF14252"/>
    </source>
</evidence>
<feature type="domain" description="Bacterial Ig-like" evidence="4">
    <location>
        <begin position="2673"/>
        <end position="2774"/>
    </location>
</feature>
<feature type="domain" description="Bacterial Ig-like" evidence="4">
    <location>
        <begin position="3285"/>
        <end position="3384"/>
    </location>
</feature>
<dbReference type="InterPro" id="IPR032812">
    <property type="entry name" value="SbsA_Ig"/>
</dbReference>
<evidence type="ECO:0000259" key="2">
    <source>
        <dbReference type="Pfam" id="PF13205"/>
    </source>
</evidence>
<dbReference type="Gene3D" id="2.60.40.60">
    <property type="entry name" value="Cadherins"/>
    <property type="match status" value="1"/>
</dbReference>
<feature type="domain" description="DUF4347" evidence="3">
    <location>
        <begin position="92"/>
        <end position="255"/>
    </location>
</feature>
<dbReference type="PANTHER" id="PTHR34677:SF3">
    <property type="entry name" value="BACTERIAL IG-LIKE DOMAIN-CONTAINING PROTEIN"/>
    <property type="match status" value="1"/>
</dbReference>
<feature type="domain" description="Bacterial Ig-like" evidence="4">
    <location>
        <begin position="3183"/>
        <end position="3284"/>
    </location>
</feature>
<feature type="domain" description="Bacterial Ig-like" evidence="4">
    <location>
        <begin position="2877"/>
        <end position="2978"/>
    </location>
</feature>
<feature type="domain" description="Bacterial Ig-like" evidence="4">
    <location>
        <begin position="2266"/>
        <end position="2366"/>
    </location>
</feature>
<dbReference type="KEGG" id="aant:HUK68_04200"/>
<dbReference type="PANTHER" id="PTHR34677">
    <property type="match status" value="1"/>
</dbReference>
<dbReference type="GO" id="GO:0016020">
    <property type="term" value="C:membrane"/>
    <property type="evidence" value="ECO:0007669"/>
    <property type="project" value="InterPro"/>
</dbReference>
<dbReference type="InterPro" id="IPR044048">
    <property type="entry name" value="Big_12"/>
</dbReference>
<feature type="domain" description="Bacterial Ig-like" evidence="4">
    <location>
        <begin position="2979"/>
        <end position="3080"/>
    </location>
</feature>
<feature type="domain" description="SbsA Ig-like" evidence="2">
    <location>
        <begin position="776"/>
        <end position="884"/>
    </location>
</feature>
<dbReference type="InterPro" id="IPR018391">
    <property type="entry name" value="PQQ_b-propeller_rpt"/>
</dbReference>
<feature type="domain" description="Bacterial Ig-like" evidence="4">
    <location>
        <begin position="2571"/>
        <end position="2672"/>
    </location>
</feature>
<dbReference type="Pfam" id="PF19078">
    <property type="entry name" value="Big_12"/>
    <property type="match status" value="12"/>
</dbReference>
<dbReference type="Proteomes" id="UP000509579">
    <property type="component" value="Chromosome"/>
</dbReference>